<name>A0A1J5QQL9_9ZZZZ</name>
<protein>
    <recommendedName>
        <fullName evidence="2">PIN domain-containing protein</fullName>
    </recommendedName>
</protein>
<reference evidence="1" key="1">
    <citation type="submission" date="2016-10" db="EMBL/GenBank/DDBJ databases">
        <title>Sequence of Gallionella enrichment culture.</title>
        <authorList>
            <person name="Poehlein A."/>
            <person name="Muehling M."/>
            <person name="Daniel R."/>
        </authorList>
    </citation>
    <scope>NUCLEOTIDE SEQUENCE</scope>
</reference>
<gene>
    <name evidence="1" type="ORF">GALL_322790</name>
</gene>
<dbReference type="SUPFAM" id="SSF88723">
    <property type="entry name" value="PIN domain-like"/>
    <property type="match status" value="1"/>
</dbReference>
<comment type="caution">
    <text evidence="1">The sequence shown here is derived from an EMBL/GenBank/DDBJ whole genome shotgun (WGS) entry which is preliminary data.</text>
</comment>
<dbReference type="InterPro" id="IPR029060">
    <property type="entry name" value="PIN-like_dom_sf"/>
</dbReference>
<evidence type="ECO:0000313" key="1">
    <source>
        <dbReference type="EMBL" id="OIQ85886.1"/>
    </source>
</evidence>
<organism evidence="1">
    <name type="scientific">mine drainage metagenome</name>
    <dbReference type="NCBI Taxonomy" id="410659"/>
    <lineage>
        <taxon>unclassified sequences</taxon>
        <taxon>metagenomes</taxon>
        <taxon>ecological metagenomes</taxon>
    </lineage>
</organism>
<evidence type="ECO:0008006" key="2">
    <source>
        <dbReference type="Google" id="ProtNLM"/>
    </source>
</evidence>
<dbReference type="AlphaFoldDB" id="A0A1J5QQL9"/>
<dbReference type="EMBL" id="MLJW01000514">
    <property type="protein sequence ID" value="OIQ85886.1"/>
    <property type="molecule type" value="Genomic_DNA"/>
</dbReference>
<accession>A0A1J5QQL9</accession>
<sequence length="197" mass="22019">MTLVLLDTNAYLRLAKRVRPVVGIKFGQKGYVLTVHRSVEDEVHRSPRLRANYPWFDGEEFASERLAKQIRLTATEKTAVDAARSMLHGWVLADPDSYTSGGRSPPGPTDCWLLALGQVKPAIVVTDDLGMHALANEFRIDVWHGYQLLDKLRSAKVVDAALIREIYEALEANGDLPKTWADAKYTVFLKIFGSRPG</sequence>
<proteinExistence type="predicted"/>